<evidence type="ECO:0000256" key="4">
    <source>
        <dbReference type="SAM" id="MobiDB-lite"/>
    </source>
</evidence>
<dbReference type="AlphaFoldDB" id="A0A4C1ZIT2"/>
<dbReference type="PROSITE" id="PS50600">
    <property type="entry name" value="ULP_PROTEASE"/>
    <property type="match status" value="1"/>
</dbReference>
<feature type="region of interest" description="Disordered" evidence="4">
    <location>
        <begin position="579"/>
        <end position="628"/>
    </location>
</feature>
<evidence type="ECO:0000313" key="7">
    <source>
        <dbReference type="Proteomes" id="UP000299102"/>
    </source>
</evidence>
<keyword evidence="2" id="KW-0645">Protease</keyword>
<proteinExistence type="inferred from homology"/>
<dbReference type="Gene3D" id="3.40.395.10">
    <property type="entry name" value="Adenoviral Proteinase, Chain A"/>
    <property type="match status" value="1"/>
</dbReference>
<feature type="compositionally biased region" description="Basic and acidic residues" evidence="4">
    <location>
        <begin position="601"/>
        <end position="628"/>
    </location>
</feature>
<dbReference type="STRING" id="151549.A0A4C1ZIT2"/>
<comment type="similarity">
    <text evidence="1">Belongs to the peptidase C48 family.</text>
</comment>
<feature type="domain" description="Ubiquitin-like protease family profile" evidence="5">
    <location>
        <begin position="508"/>
        <end position="628"/>
    </location>
</feature>
<dbReference type="GO" id="GO:0006508">
    <property type="term" value="P:proteolysis"/>
    <property type="evidence" value="ECO:0007669"/>
    <property type="project" value="UniProtKB-KW"/>
</dbReference>
<dbReference type="GO" id="GO:0008234">
    <property type="term" value="F:cysteine-type peptidase activity"/>
    <property type="evidence" value="ECO:0007669"/>
    <property type="project" value="InterPro"/>
</dbReference>
<gene>
    <name evidence="6" type="ORF">EVAR_63986_1</name>
</gene>
<dbReference type="InterPro" id="IPR038765">
    <property type="entry name" value="Papain-like_cys_pep_sf"/>
</dbReference>
<keyword evidence="7" id="KW-1185">Reference proteome</keyword>
<organism evidence="6 7">
    <name type="scientific">Eumeta variegata</name>
    <name type="common">Bagworm moth</name>
    <name type="synonym">Eumeta japonica</name>
    <dbReference type="NCBI Taxonomy" id="151549"/>
    <lineage>
        <taxon>Eukaryota</taxon>
        <taxon>Metazoa</taxon>
        <taxon>Ecdysozoa</taxon>
        <taxon>Arthropoda</taxon>
        <taxon>Hexapoda</taxon>
        <taxon>Insecta</taxon>
        <taxon>Pterygota</taxon>
        <taxon>Neoptera</taxon>
        <taxon>Endopterygota</taxon>
        <taxon>Lepidoptera</taxon>
        <taxon>Glossata</taxon>
        <taxon>Ditrysia</taxon>
        <taxon>Tineoidea</taxon>
        <taxon>Psychidae</taxon>
        <taxon>Oiketicinae</taxon>
        <taxon>Eumeta</taxon>
    </lineage>
</organism>
<dbReference type="Pfam" id="PF02902">
    <property type="entry name" value="Peptidase_C48"/>
    <property type="match status" value="1"/>
</dbReference>
<protein>
    <recommendedName>
        <fullName evidence="5">Ubiquitin-like protease family profile domain-containing protein</fullName>
    </recommendedName>
</protein>
<feature type="region of interest" description="Disordered" evidence="4">
    <location>
        <begin position="19"/>
        <end position="38"/>
    </location>
</feature>
<evidence type="ECO:0000313" key="6">
    <source>
        <dbReference type="EMBL" id="GBP87024.1"/>
    </source>
</evidence>
<evidence type="ECO:0000256" key="1">
    <source>
        <dbReference type="ARBA" id="ARBA00005234"/>
    </source>
</evidence>
<evidence type="ECO:0000259" key="5">
    <source>
        <dbReference type="PROSITE" id="PS50600"/>
    </source>
</evidence>
<evidence type="ECO:0000256" key="3">
    <source>
        <dbReference type="ARBA" id="ARBA00022801"/>
    </source>
</evidence>
<dbReference type="SUPFAM" id="SSF54001">
    <property type="entry name" value="Cysteine proteinases"/>
    <property type="match status" value="1"/>
</dbReference>
<dbReference type="EMBL" id="BGZK01001831">
    <property type="protein sequence ID" value="GBP87024.1"/>
    <property type="molecule type" value="Genomic_DNA"/>
</dbReference>
<keyword evidence="3" id="KW-0378">Hydrolase</keyword>
<accession>A0A4C1ZIT2</accession>
<dbReference type="OrthoDB" id="1939479at2759"/>
<dbReference type="Proteomes" id="UP000299102">
    <property type="component" value="Unassembled WGS sequence"/>
</dbReference>
<comment type="caution">
    <text evidence="6">The sequence shown here is derived from an EMBL/GenBank/DDBJ whole genome shotgun (WGS) entry which is preliminary data.</text>
</comment>
<dbReference type="InterPro" id="IPR003653">
    <property type="entry name" value="Peptidase_C48_C"/>
</dbReference>
<name>A0A4C1ZIT2_EUMVA</name>
<evidence type="ECO:0000256" key="2">
    <source>
        <dbReference type="ARBA" id="ARBA00022670"/>
    </source>
</evidence>
<reference evidence="6 7" key="1">
    <citation type="journal article" date="2019" name="Commun. Biol.">
        <title>The bagworm genome reveals a unique fibroin gene that provides high tensile strength.</title>
        <authorList>
            <person name="Kono N."/>
            <person name="Nakamura H."/>
            <person name="Ohtoshi R."/>
            <person name="Tomita M."/>
            <person name="Numata K."/>
            <person name="Arakawa K."/>
        </authorList>
    </citation>
    <scope>NUCLEOTIDE SEQUENCE [LARGE SCALE GENOMIC DNA]</scope>
</reference>
<sequence>MNAVLSYVRRLVGFPDKPIHQVGNKRDRTDDDVSSDEETPVLKRLKQLRKTNFPELLTNCRESERNEELKPSKMRIVPIQIEKQPSTSTPIENNTRERIIPIKLHGLSENGLKTTSRRLQMHSPVRPVVAHAIIDDDDEPEVTVIESKPQRKVNKASPKYYIDLDEIDNVAGQQDEDDVIFLEKVNSPPSYKSYKYFVPKTKSPHLNDNNTSPGYTLYRKVNEQNNLSDSLKTHNKSKTLGGISKTYKRSVTPIPNWMQSIKTCPSSSKTSKNNFTNLNGNVRSALHEIFNLEEKQNYRDLIKRATNTSYRPLTTTKTSEILSLVDDFASFRSTQKAQRNALNNLKLVEKGITKSKELETTNEYDPITVASISSSDSDVEVIASGSSTTSSVKINPVNSFKDSLCDKPIVANDWLLKLDSKYKKRHQENQQKLSDAKREAEIISKVNYEQKIAQIEHKLKYELSIPECLIEETTTVELPELTADQEKLVNRALGPGPPGQLLVEKFNLRIHRRDLQTLSGLNWLNDEVINFYMNLLMQRCEERKDLPKVYATNTFFYPKLMQSGQAGLRRWTRKLSSCGGGNIKGKGRPSAARWRGKQPRLCKEKGVSSRAAADGETRRRGEAAHRRE</sequence>